<dbReference type="SUPFAM" id="SSF46785">
    <property type="entry name" value="Winged helix' DNA-binding domain"/>
    <property type="match status" value="3"/>
</dbReference>
<dbReference type="Pfam" id="PF00392">
    <property type="entry name" value="GntR"/>
    <property type="match status" value="3"/>
</dbReference>
<keyword evidence="6" id="KW-1185">Reference proteome</keyword>
<evidence type="ECO:0000313" key="6">
    <source>
        <dbReference type="Proteomes" id="UP000334990"/>
    </source>
</evidence>
<gene>
    <name evidence="5" type="ORF">Acor_71970</name>
</gene>
<dbReference type="InterPro" id="IPR050679">
    <property type="entry name" value="Bact_HTH_transcr_reg"/>
</dbReference>
<dbReference type="PANTHER" id="PTHR44846">
    <property type="entry name" value="MANNOSYL-D-GLYCERATE TRANSPORT/METABOLISM SYSTEM REPRESSOR MNGR-RELATED"/>
    <property type="match status" value="1"/>
</dbReference>
<sequence>MPTTPDPDMGNSVQGRGLLSSWRVYPKIAARLRARIASGEYAPGELLPAEGALCEEFGISRNTVRRALADVEAEGLVITIPSKGRMVRVPDQLTREPYLYMALAKALREEITTGVLAPGAAMPSEDALQRRFNVSRATTRSAVQLLQREGVVVIGHGKRRFVAERPDSRRDRLPREPRLYRAVASTLRQEIAAGVPAPGMAMPSNAAIQRRFGVSWTTARSALRTLQREDLITVGTGNRWFVRQPDVHS</sequence>
<organism evidence="5 6">
    <name type="scientific">Acrocarpospora corrugata</name>
    <dbReference type="NCBI Taxonomy" id="35763"/>
    <lineage>
        <taxon>Bacteria</taxon>
        <taxon>Bacillati</taxon>
        <taxon>Actinomycetota</taxon>
        <taxon>Actinomycetes</taxon>
        <taxon>Streptosporangiales</taxon>
        <taxon>Streptosporangiaceae</taxon>
        <taxon>Acrocarpospora</taxon>
    </lineage>
</organism>
<dbReference type="PRINTS" id="PR00035">
    <property type="entry name" value="HTHGNTR"/>
</dbReference>
<evidence type="ECO:0000256" key="1">
    <source>
        <dbReference type="ARBA" id="ARBA00023015"/>
    </source>
</evidence>
<dbReference type="GO" id="GO:0003700">
    <property type="term" value="F:DNA-binding transcription factor activity"/>
    <property type="evidence" value="ECO:0007669"/>
    <property type="project" value="InterPro"/>
</dbReference>
<keyword evidence="1" id="KW-0805">Transcription regulation</keyword>
<dbReference type="PROSITE" id="PS50949">
    <property type="entry name" value="HTH_GNTR"/>
    <property type="match status" value="3"/>
</dbReference>
<dbReference type="InterPro" id="IPR000524">
    <property type="entry name" value="Tscrpt_reg_HTH_GntR"/>
</dbReference>
<protein>
    <recommendedName>
        <fullName evidence="4">HTH gntR-type domain-containing protein</fullName>
    </recommendedName>
</protein>
<dbReference type="SMART" id="SM00345">
    <property type="entry name" value="HTH_GNTR"/>
    <property type="match status" value="3"/>
</dbReference>
<dbReference type="CDD" id="cd07377">
    <property type="entry name" value="WHTH_GntR"/>
    <property type="match status" value="2"/>
</dbReference>
<feature type="domain" description="HTH gntR-type" evidence="4">
    <location>
        <begin position="177"/>
        <end position="245"/>
    </location>
</feature>
<dbReference type="AlphaFoldDB" id="A0A5M3W9U3"/>
<name>A0A5M3W9U3_9ACTN</name>
<dbReference type="Gene3D" id="1.10.10.10">
    <property type="entry name" value="Winged helix-like DNA-binding domain superfamily/Winged helix DNA-binding domain"/>
    <property type="match status" value="3"/>
</dbReference>
<dbReference type="InterPro" id="IPR036390">
    <property type="entry name" value="WH_DNA-bd_sf"/>
</dbReference>
<evidence type="ECO:0000259" key="4">
    <source>
        <dbReference type="PROSITE" id="PS50949"/>
    </source>
</evidence>
<keyword evidence="2" id="KW-0238">DNA-binding</keyword>
<proteinExistence type="predicted"/>
<comment type="caution">
    <text evidence="5">The sequence shown here is derived from an EMBL/GenBank/DDBJ whole genome shotgun (WGS) entry which is preliminary data.</text>
</comment>
<dbReference type="InterPro" id="IPR036388">
    <property type="entry name" value="WH-like_DNA-bd_sf"/>
</dbReference>
<evidence type="ECO:0000256" key="2">
    <source>
        <dbReference type="ARBA" id="ARBA00023125"/>
    </source>
</evidence>
<evidence type="ECO:0000313" key="5">
    <source>
        <dbReference type="EMBL" id="GES05129.1"/>
    </source>
</evidence>
<keyword evidence="3" id="KW-0804">Transcription</keyword>
<dbReference type="PANTHER" id="PTHR44846:SF1">
    <property type="entry name" value="MANNOSYL-D-GLYCERATE TRANSPORT_METABOLISM SYSTEM REPRESSOR MNGR-RELATED"/>
    <property type="match status" value="1"/>
</dbReference>
<reference evidence="5 6" key="1">
    <citation type="submission" date="2019-10" db="EMBL/GenBank/DDBJ databases">
        <title>Whole genome shotgun sequence of Acrocarpospora corrugata NBRC 13972.</title>
        <authorList>
            <person name="Ichikawa N."/>
            <person name="Kimura A."/>
            <person name="Kitahashi Y."/>
            <person name="Komaki H."/>
            <person name="Oguchi A."/>
        </authorList>
    </citation>
    <scope>NUCLEOTIDE SEQUENCE [LARGE SCALE GENOMIC DNA]</scope>
    <source>
        <strain evidence="5 6">NBRC 13972</strain>
    </source>
</reference>
<dbReference type="GO" id="GO:0045892">
    <property type="term" value="P:negative regulation of DNA-templated transcription"/>
    <property type="evidence" value="ECO:0007669"/>
    <property type="project" value="TreeGrafter"/>
</dbReference>
<evidence type="ECO:0000256" key="3">
    <source>
        <dbReference type="ARBA" id="ARBA00023163"/>
    </source>
</evidence>
<dbReference type="EMBL" id="BLAD01000094">
    <property type="protein sequence ID" value="GES05129.1"/>
    <property type="molecule type" value="Genomic_DNA"/>
</dbReference>
<dbReference type="Proteomes" id="UP000334990">
    <property type="component" value="Unassembled WGS sequence"/>
</dbReference>
<feature type="domain" description="HTH gntR-type" evidence="4">
    <location>
        <begin position="22"/>
        <end position="90"/>
    </location>
</feature>
<accession>A0A5M3W9U3</accession>
<feature type="domain" description="HTH gntR-type" evidence="4">
    <location>
        <begin position="97"/>
        <end position="165"/>
    </location>
</feature>
<dbReference type="GO" id="GO:0003677">
    <property type="term" value="F:DNA binding"/>
    <property type="evidence" value="ECO:0007669"/>
    <property type="project" value="UniProtKB-KW"/>
</dbReference>